<keyword evidence="3" id="KW-1185">Reference proteome</keyword>
<evidence type="ECO:0000313" key="2">
    <source>
        <dbReference type="EMBL" id="KAJ7768420.1"/>
    </source>
</evidence>
<organism evidence="2 3">
    <name type="scientific">Mycena metata</name>
    <dbReference type="NCBI Taxonomy" id="1033252"/>
    <lineage>
        <taxon>Eukaryota</taxon>
        <taxon>Fungi</taxon>
        <taxon>Dikarya</taxon>
        <taxon>Basidiomycota</taxon>
        <taxon>Agaricomycotina</taxon>
        <taxon>Agaricomycetes</taxon>
        <taxon>Agaricomycetidae</taxon>
        <taxon>Agaricales</taxon>
        <taxon>Marasmiineae</taxon>
        <taxon>Mycenaceae</taxon>
        <taxon>Mycena</taxon>
    </lineage>
</organism>
<proteinExistence type="predicted"/>
<dbReference type="EMBL" id="JARKIB010000020">
    <property type="protein sequence ID" value="KAJ7768420.1"/>
    <property type="molecule type" value="Genomic_DNA"/>
</dbReference>
<name>A0AAD7NN61_9AGAR</name>
<feature type="region of interest" description="Disordered" evidence="1">
    <location>
        <begin position="344"/>
        <end position="418"/>
    </location>
</feature>
<dbReference type="Proteomes" id="UP001215598">
    <property type="component" value="Unassembled WGS sequence"/>
</dbReference>
<feature type="region of interest" description="Disordered" evidence="1">
    <location>
        <begin position="555"/>
        <end position="593"/>
    </location>
</feature>
<accession>A0AAD7NN61</accession>
<feature type="region of interest" description="Disordered" evidence="1">
    <location>
        <begin position="209"/>
        <end position="232"/>
    </location>
</feature>
<comment type="caution">
    <text evidence="2">The sequence shown here is derived from an EMBL/GenBank/DDBJ whole genome shotgun (WGS) entry which is preliminary data.</text>
</comment>
<gene>
    <name evidence="2" type="ORF">B0H16DRAFT_1453126</name>
</gene>
<evidence type="ECO:0000256" key="1">
    <source>
        <dbReference type="SAM" id="MobiDB-lite"/>
    </source>
</evidence>
<sequence>MWSTPVHFAKKLLYGLQAADPAEYARLSALKETRWKMGIDLLSTVEELLEDIELNLIFSKAMVHGFSKISRELPVLRHFFNPSCAVNAHLALSLWLPQFPVPLGGVLEYFKIMVKIKYFALCSLRERPTNLVNFQVPWKRRAQPLDKATQARKKEVAAKYRVRNREAIRKADTKRREAAAKLKAEAANAIAPLTETKIYGVYGAPAHQILGDPRPNAPRRPRPNTISNKERCRKGLELDIDAGDESSDTDMLIIPSLHSIPLLYVAMRWNSPPNFDASMREYEGNYGWKQRALYRGSDASVRMEEREEMYKGANMIEAERQGREGDGIEYKEIQSSHCSLSLSLLDTTRHHSRRKSRRGPQELYKTLPMEELPLAHTAGPRSIGSNRTASPLSKSAPLAHVLPPESPTSALPPTLPVSTPPAFPAPASSLPALHNVPPLESPTSALSPALPTSALPAFPAPASGLPALPTSTSALHNVPPPAHLTSTSALCTRPTSAPYSPLPASTLFDPPAPLAFPAAPFQAPSQEALRPTALDMRAAAPFPATTAFEIPVRLAPASSSTPPPAPASEFPAPPTPTSTPHTRPPSAPYLASPAAPFQAPLEEVLRPTALEIHTATPFPATTAFEIDRRNTSAPPPQYEAPQYQARYLRGAQVFRPASPPFIYAIEAHRLIFRNRDTAGVVFQEHREAWPLLEMLVTQSADELRAFIQRHWAHPDELLFSVTGDHIVRADLNKAFEVLQAAEDSNAEMLVTTDLRRVEMFYQ</sequence>
<protein>
    <submittedName>
        <fullName evidence="2">Uncharacterized protein</fullName>
    </submittedName>
</protein>
<evidence type="ECO:0000313" key="3">
    <source>
        <dbReference type="Proteomes" id="UP001215598"/>
    </source>
</evidence>
<feature type="compositionally biased region" description="Polar residues" evidence="1">
    <location>
        <begin position="383"/>
        <end position="393"/>
    </location>
</feature>
<reference evidence="2" key="1">
    <citation type="submission" date="2023-03" db="EMBL/GenBank/DDBJ databases">
        <title>Massive genome expansion in bonnet fungi (Mycena s.s.) driven by repeated elements and novel gene families across ecological guilds.</title>
        <authorList>
            <consortium name="Lawrence Berkeley National Laboratory"/>
            <person name="Harder C.B."/>
            <person name="Miyauchi S."/>
            <person name="Viragh M."/>
            <person name="Kuo A."/>
            <person name="Thoen E."/>
            <person name="Andreopoulos B."/>
            <person name="Lu D."/>
            <person name="Skrede I."/>
            <person name="Drula E."/>
            <person name="Henrissat B."/>
            <person name="Morin E."/>
            <person name="Kohler A."/>
            <person name="Barry K."/>
            <person name="LaButti K."/>
            <person name="Morin E."/>
            <person name="Salamov A."/>
            <person name="Lipzen A."/>
            <person name="Mereny Z."/>
            <person name="Hegedus B."/>
            <person name="Baldrian P."/>
            <person name="Stursova M."/>
            <person name="Weitz H."/>
            <person name="Taylor A."/>
            <person name="Grigoriev I.V."/>
            <person name="Nagy L.G."/>
            <person name="Martin F."/>
            <person name="Kauserud H."/>
        </authorList>
    </citation>
    <scope>NUCLEOTIDE SEQUENCE</scope>
    <source>
        <strain evidence="2">CBHHK182m</strain>
    </source>
</reference>
<feature type="compositionally biased region" description="Pro residues" evidence="1">
    <location>
        <begin position="561"/>
        <end position="587"/>
    </location>
</feature>
<dbReference type="AlphaFoldDB" id="A0AAD7NN61"/>